<dbReference type="Gene3D" id="3.40.630.30">
    <property type="match status" value="1"/>
</dbReference>
<dbReference type="SUPFAM" id="SSF55729">
    <property type="entry name" value="Acyl-CoA N-acyltransferases (Nat)"/>
    <property type="match status" value="1"/>
</dbReference>
<dbReference type="PROSITE" id="PS51729">
    <property type="entry name" value="GNAT_YJDJ"/>
    <property type="match status" value="1"/>
</dbReference>
<evidence type="ECO:0000313" key="2">
    <source>
        <dbReference type="EMBL" id="KPH78863.1"/>
    </source>
</evidence>
<proteinExistence type="predicted"/>
<dbReference type="InterPro" id="IPR016181">
    <property type="entry name" value="Acyl_CoA_acyltransferase"/>
</dbReference>
<protein>
    <submittedName>
        <fullName evidence="2">Acetyltransferase</fullName>
    </submittedName>
</protein>
<dbReference type="InterPro" id="IPR031165">
    <property type="entry name" value="GNAT_YJDJ"/>
</dbReference>
<dbReference type="PATRIC" id="fig|1526658.3.peg.1576"/>
<dbReference type="Proteomes" id="UP000037822">
    <property type="component" value="Unassembled WGS sequence"/>
</dbReference>
<keyword evidence="2" id="KW-0808">Transferase</keyword>
<evidence type="ECO:0000259" key="1">
    <source>
        <dbReference type="PROSITE" id="PS51729"/>
    </source>
</evidence>
<dbReference type="OrthoDB" id="9800945at2"/>
<name>A0A0N1N316_9HYPH</name>
<keyword evidence="3" id="KW-1185">Reference proteome</keyword>
<dbReference type="PANTHER" id="PTHR31435:SF10">
    <property type="entry name" value="BSR4717 PROTEIN"/>
    <property type="match status" value="1"/>
</dbReference>
<dbReference type="InterPro" id="IPR045057">
    <property type="entry name" value="Gcn5-rel_NAT"/>
</dbReference>
<evidence type="ECO:0000313" key="3">
    <source>
        <dbReference type="Proteomes" id="UP000037822"/>
    </source>
</evidence>
<dbReference type="EMBL" id="LGSZ01000053">
    <property type="protein sequence ID" value="KPH78863.1"/>
    <property type="molecule type" value="Genomic_DNA"/>
</dbReference>
<comment type="caution">
    <text evidence="2">The sequence shown here is derived from an EMBL/GenBank/DDBJ whole genome shotgun (WGS) entry which is preliminary data.</text>
</comment>
<organism evidence="2 3">
    <name type="scientific">Bosea vaviloviae</name>
    <dbReference type="NCBI Taxonomy" id="1526658"/>
    <lineage>
        <taxon>Bacteria</taxon>
        <taxon>Pseudomonadati</taxon>
        <taxon>Pseudomonadota</taxon>
        <taxon>Alphaproteobacteria</taxon>
        <taxon>Hyphomicrobiales</taxon>
        <taxon>Boseaceae</taxon>
        <taxon>Bosea</taxon>
    </lineage>
</organism>
<accession>A0A0N1N316</accession>
<dbReference type="Pfam" id="PF14542">
    <property type="entry name" value="Acetyltransf_CG"/>
    <property type="match status" value="1"/>
</dbReference>
<dbReference type="GO" id="GO:0016740">
    <property type="term" value="F:transferase activity"/>
    <property type="evidence" value="ECO:0007669"/>
    <property type="project" value="UniProtKB-KW"/>
</dbReference>
<feature type="domain" description="N-acetyltransferase" evidence="1">
    <location>
        <begin position="11"/>
        <end position="96"/>
    </location>
</feature>
<sequence>MPAGNWMDQVIDNAAESRFELALEGGTALIAYRIEGERIVLIHTEVPQALSGQGVGSRLAKGAFELIRTSGRKAILRCEFLRGWIVKHPDYDDIIDG</sequence>
<dbReference type="PANTHER" id="PTHR31435">
    <property type="entry name" value="PROTEIN NATD1"/>
    <property type="match status" value="1"/>
</dbReference>
<gene>
    <name evidence="2" type="ORF">AE618_20785</name>
</gene>
<dbReference type="AlphaFoldDB" id="A0A0N1N316"/>
<reference evidence="2 3" key="1">
    <citation type="submission" date="2015-07" db="EMBL/GenBank/DDBJ databases">
        <title>Whole genome sequencing of Bosea vaviloviae isolated from cave pool.</title>
        <authorList>
            <person name="Tan N.E.H."/>
            <person name="Lee Y.P."/>
            <person name="Gan H.M."/>
            <person name="Barton H."/>
            <person name="Savka M.A."/>
        </authorList>
    </citation>
    <scope>NUCLEOTIDE SEQUENCE [LARGE SCALE GENOMIC DNA]</scope>
    <source>
        <strain evidence="2 3">SD260</strain>
    </source>
</reference>